<evidence type="ECO:0000313" key="2">
    <source>
        <dbReference type="Proteomes" id="UP000675881"/>
    </source>
</evidence>
<proteinExistence type="predicted"/>
<dbReference type="AlphaFoldDB" id="A0A7R8GZX3"/>
<dbReference type="Proteomes" id="UP000675881">
    <property type="component" value="Chromosome 1"/>
</dbReference>
<gene>
    <name evidence="1" type="ORF">LSAA_1211</name>
</gene>
<reference evidence="1" key="1">
    <citation type="submission" date="2021-02" db="EMBL/GenBank/DDBJ databases">
        <authorList>
            <person name="Bekaert M."/>
        </authorList>
    </citation>
    <scope>NUCLEOTIDE SEQUENCE</scope>
    <source>
        <strain evidence="1">IoA-00</strain>
    </source>
</reference>
<keyword evidence="2" id="KW-1185">Reference proteome</keyword>
<evidence type="ECO:0000313" key="1">
    <source>
        <dbReference type="EMBL" id="CAF2759491.1"/>
    </source>
</evidence>
<name>A0A7R8GZX3_LEPSM</name>
<organism evidence="1 2">
    <name type="scientific">Lepeophtheirus salmonis</name>
    <name type="common">Salmon louse</name>
    <name type="synonym">Caligus salmonis</name>
    <dbReference type="NCBI Taxonomy" id="72036"/>
    <lineage>
        <taxon>Eukaryota</taxon>
        <taxon>Metazoa</taxon>
        <taxon>Ecdysozoa</taxon>
        <taxon>Arthropoda</taxon>
        <taxon>Crustacea</taxon>
        <taxon>Multicrustacea</taxon>
        <taxon>Hexanauplia</taxon>
        <taxon>Copepoda</taxon>
        <taxon>Siphonostomatoida</taxon>
        <taxon>Caligidae</taxon>
        <taxon>Lepeophtheirus</taxon>
    </lineage>
</organism>
<accession>A0A7R8GZX3</accession>
<sequence length="192" mass="21888">MKSSAKQLPLIALSLLLLFIGVDINGELGKCRDLISGCVKSRDCFESEYYYNCNGTCGCTDGHCKDRIDTCKETLTYCFNEEDQGYCERSCGYCLLKNCKDLLHPNFCNVYKHHCDEENVRYFCSKTCGVGDSRPTFFHYVITVLINAWGYCENCHPYCRTMWKLCHKTCSPDCSESGKTACYRGYGPMPDE</sequence>
<protein>
    <submittedName>
        <fullName evidence="1">(salmon louse) hypothetical protein</fullName>
    </submittedName>
</protein>
<dbReference type="EMBL" id="HG994580">
    <property type="protein sequence ID" value="CAF2759491.1"/>
    <property type="molecule type" value="Genomic_DNA"/>
</dbReference>